<dbReference type="InterPro" id="IPR020683">
    <property type="entry name" value="DUF3447"/>
</dbReference>
<dbReference type="Pfam" id="PF13637">
    <property type="entry name" value="Ank_4"/>
    <property type="match status" value="1"/>
</dbReference>
<dbReference type="SUPFAM" id="SSF48403">
    <property type="entry name" value="Ankyrin repeat"/>
    <property type="match status" value="1"/>
</dbReference>
<feature type="repeat" description="ANK" evidence="1">
    <location>
        <begin position="443"/>
        <end position="474"/>
    </location>
</feature>
<evidence type="ECO:0000313" key="4">
    <source>
        <dbReference type="Proteomes" id="UP000001542"/>
    </source>
</evidence>
<dbReference type="eggNOG" id="KOG0504">
    <property type="taxonomic scope" value="Eukaryota"/>
</dbReference>
<evidence type="ECO:0000313" key="3">
    <source>
        <dbReference type="EMBL" id="EAY21413.1"/>
    </source>
</evidence>
<feature type="repeat" description="ANK" evidence="1">
    <location>
        <begin position="344"/>
        <end position="376"/>
    </location>
</feature>
<keyword evidence="1" id="KW-0040">ANK repeat</keyword>
<feature type="domain" description="DUF3447" evidence="2">
    <location>
        <begin position="197"/>
        <end position="272"/>
    </location>
</feature>
<reference evidence="3" key="1">
    <citation type="submission" date="2006-10" db="EMBL/GenBank/DDBJ databases">
        <authorList>
            <person name="Amadeo P."/>
            <person name="Zhao Q."/>
            <person name="Wortman J."/>
            <person name="Fraser-Liggett C."/>
            <person name="Carlton J."/>
        </authorList>
    </citation>
    <scope>NUCLEOTIDE SEQUENCE</scope>
    <source>
        <strain evidence="3">G3</strain>
    </source>
</reference>
<name>A2DDN7_TRIV3</name>
<reference evidence="3" key="2">
    <citation type="journal article" date="2007" name="Science">
        <title>Draft genome sequence of the sexually transmitted pathogen Trichomonas vaginalis.</title>
        <authorList>
            <person name="Carlton J.M."/>
            <person name="Hirt R.P."/>
            <person name="Silva J.C."/>
            <person name="Delcher A.L."/>
            <person name="Schatz M."/>
            <person name="Zhao Q."/>
            <person name="Wortman J.R."/>
            <person name="Bidwell S.L."/>
            <person name="Alsmark U.C.M."/>
            <person name="Besteiro S."/>
            <person name="Sicheritz-Ponten T."/>
            <person name="Noel C.J."/>
            <person name="Dacks J.B."/>
            <person name="Foster P.G."/>
            <person name="Simillion C."/>
            <person name="Van de Peer Y."/>
            <person name="Miranda-Saavedra D."/>
            <person name="Barton G.J."/>
            <person name="Westrop G.D."/>
            <person name="Mueller S."/>
            <person name="Dessi D."/>
            <person name="Fiori P.L."/>
            <person name="Ren Q."/>
            <person name="Paulsen I."/>
            <person name="Zhang H."/>
            <person name="Bastida-Corcuera F.D."/>
            <person name="Simoes-Barbosa A."/>
            <person name="Brown M.T."/>
            <person name="Hayes R.D."/>
            <person name="Mukherjee M."/>
            <person name="Okumura C.Y."/>
            <person name="Schneider R."/>
            <person name="Smith A.J."/>
            <person name="Vanacova S."/>
            <person name="Villalvazo M."/>
            <person name="Haas B.J."/>
            <person name="Pertea M."/>
            <person name="Feldblyum T.V."/>
            <person name="Utterback T.R."/>
            <person name="Shu C.L."/>
            <person name="Osoegawa K."/>
            <person name="de Jong P.J."/>
            <person name="Hrdy I."/>
            <person name="Horvathova L."/>
            <person name="Zubacova Z."/>
            <person name="Dolezal P."/>
            <person name="Malik S.B."/>
            <person name="Logsdon J.M. Jr."/>
            <person name="Henze K."/>
            <person name="Gupta A."/>
            <person name="Wang C.C."/>
            <person name="Dunne R.L."/>
            <person name="Upcroft J.A."/>
            <person name="Upcroft P."/>
            <person name="White O."/>
            <person name="Salzberg S.L."/>
            <person name="Tang P."/>
            <person name="Chiu C.-H."/>
            <person name="Lee Y.-S."/>
            <person name="Embley T.M."/>
            <person name="Coombs G.H."/>
            <person name="Mottram J.C."/>
            <person name="Tachezy J."/>
            <person name="Fraser-Liggett C.M."/>
            <person name="Johnson P.J."/>
        </authorList>
    </citation>
    <scope>NUCLEOTIDE SEQUENCE [LARGE SCALE GENOMIC DNA]</scope>
    <source>
        <strain evidence="3">G3</strain>
    </source>
</reference>
<dbReference type="InterPro" id="IPR002110">
    <property type="entry name" value="Ankyrin_rpt"/>
</dbReference>
<evidence type="ECO:0000259" key="2">
    <source>
        <dbReference type="Pfam" id="PF11929"/>
    </source>
</evidence>
<accession>A2DDN7</accession>
<dbReference type="Pfam" id="PF12796">
    <property type="entry name" value="Ank_2"/>
    <property type="match status" value="2"/>
</dbReference>
<dbReference type="RefSeq" id="XP_001582399.1">
    <property type="nucleotide sequence ID" value="XM_001582349.1"/>
</dbReference>
<dbReference type="KEGG" id="tva:5466963"/>
<evidence type="ECO:0000256" key="1">
    <source>
        <dbReference type="PROSITE-ProRule" id="PRU00023"/>
    </source>
</evidence>
<dbReference type="PROSITE" id="PS50088">
    <property type="entry name" value="ANK_REPEAT"/>
    <property type="match status" value="5"/>
</dbReference>
<keyword evidence="4" id="KW-1185">Reference proteome</keyword>
<organism evidence="3 4">
    <name type="scientific">Trichomonas vaginalis (strain ATCC PRA-98 / G3)</name>
    <dbReference type="NCBI Taxonomy" id="412133"/>
    <lineage>
        <taxon>Eukaryota</taxon>
        <taxon>Metamonada</taxon>
        <taxon>Parabasalia</taxon>
        <taxon>Trichomonadida</taxon>
        <taxon>Trichomonadidae</taxon>
        <taxon>Trichomonas</taxon>
    </lineage>
</organism>
<dbReference type="Proteomes" id="UP000001542">
    <property type="component" value="Unassembled WGS sequence"/>
</dbReference>
<sequence length="474" mass="54621">MSDLDNNPNKYNELRSNYKYYIDSYNALYQLKTENEEDLNLIYKIIKTELIDSKKYLSTNAIMDILNIIPYNNHYTKSYLSLIKLISDDYHVKEVSNAKLISNFLFFKEYTFKLDKSNVFEKIKSGDLDIHIENTIYRAIIYNDKERVIFFTERDGFDKNQKLKYEFYPVSIEGLSLLELCCYHGTVDCYKLLRSKFNSEITQRCLKFSFLGGNQEIVSECLKYQKPDEECMKYAIISHNNDFVTFLMNEYNIQIDLYYCGIYNNLESFLVYFDQTNDFKNCFIYSAMFNIPSLCGYFLSFGANINDKDDDRNTALHYAAGCNCKEVVDFLISHGANIHEKDEDGNTSLHKAAEYNSKETTEALISFGANIDEKNIFGNTALHNAALKNCKETAEILISHGANINEKDEDGETALHYTARSNNEETAEILISHGANINEKDKCGNTALHMAVLKNSKETIEVLISHGANINEKK</sequence>
<feature type="repeat" description="ANK" evidence="1">
    <location>
        <begin position="377"/>
        <end position="409"/>
    </location>
</feature>
<dbReference type="EMBL" id="DS113190">
    <property type="protein sequence ID" value="EAY21413.1"/>
    <property type="molecule type" value="Genomic_DNA"/>
</dbReference>
<dbReference type="PRINTS" id="PR01415">
    <property type="entry name" value="ANKYRIN"/>
</dbReference>
<dbReference type="AlphaFoldDB" id="A2DDN7"/>
<dbReference type="SUPFAM" id="SSF140860">
    <property type="entry name" value="Pseudo ankyrin repeat-like"/>
    <property type="match status" value="1"/>
</dbReference>
<dbReference type="STRING" id="5722.A2DDN7"/>
<dbReference type="VEuPathDB" id="TrichDB:TVAG_126260"/>
<feature type="repeat" description="ANK" evidence="1">
    <location>
        <begin position="410"/>
        <end position="442"/>
    </location>
</feature>
<dbReference type="InterPro" id="IPR036770">
    <property type="entry name" value="Ankyrin_rpt-contain_sf"/>
</dbReference>
<dbReference type="Pfam" id="PF11929">
    <property type="entry name" value="DUF3447"/>
    <property type="match status" value="1"/>
</dbReference>
<proteinExistence type="predicted"/>
<feature type="repeat" description="ANK" evidence="1">
    <location>
        <begin position="311"/>
        <end position="343"/>
    </location>
</feature>
<gene>
    <name evidence="3" type="ORF">TVAG_198520</name>
</gene>
<dbReference type="PROSITE" id="PS50297">
    <property type="entry name" value="ANK_REP_REGION"/>
    <property type="match status" value="5"/>
</dbReference>
<dbReference type="SMART" id="SM00248">
    <property type="entry name" value="ANK"/>
    <property type="match status" value="7"/>
</dbReference>
<dbReference type="PANTHER" id="PTHR24182:SF13">
    <property type="entry name" value="LD18443P"/>
    <property type="match status" value="1"/>
</dbReference>
<dbReference type="Gene3D" id="1.25.40.20">
    <property type="entry name" value="Ankyrin repeat-containing domain"/>
    <property type="match status" value="1"/>
</dbReference>
<dbReference type="PANTHER" id="PTHR24182">
    <property type="entry name" value="ANKYRIN REPEAT AND SOCS BOX CONTAINING 4"/>
    <property type="match status" value="1"/>
</dbReference>
<dbReference type="InParanoid" id="A2DDN7"/>
<dbReference type="VEuPathDB" id="TrichDB:TVAGG3_0998940"/>
<protein>
    <recommendedName>
        <fullName evidence="2">DUF3447 domain-containing protein</fullName>
    </recommendedName>
</protein>